<evidence type="ECO:0000313" key="4">
    <source>
        <dbReference type="EMBL" id="OAJ56914.1"/>
    </source>
</evidence>
<dbReference type="CDD" id="cd00293">
    <property type="entry name" value="USP-like"/>
    <property type="match status" value="1"/>
</dbReference>
<feature type="domain" description="UspA" evidence="3">
    <location>
        <begin position="4"/>
        <end position="140"/>
    </location>
</feature>
<dbReference type="EMBL" id="LXKA01000331">
    <property type="protein sequence ID" value="OAJ56914.1"/>
    <property type="molecule type" value="Genomic_DNA"/>
</dbReference>
<evidence type="ECO:0000313" key="5">
    <source>
        <dbReference type="EMBL" id="OAJ56970.1"/>
    </source>
</evidence>
<dbReference type="PANTHER" id="PTHR46268">
    <property type="entry name" value="STRESS RESPONSE PROTEIN NHAX"/>
    <property type="match status" value="1"/>
</dbReference>
<evidence type="ECO:0000313" key="7">
    <source>
        <dbReference type="Proteomes" id="UP000078116"/>
    </source>
</evidence>
<organism evidence="4 7">
    <name type="scientific">Paraburkholderia ginsengiterrae</name>
    <dbReference type="NCBI Taxonomy" id="1462993"/>
    <lineage>
        <taxon>Bacteria</taxon>
        <taxon>Pseudomonadati</taxon>
        <taxon>Pseudomonadota</taxon>
        <taxon>Betaproteobacteria</taxon>
        <taxon>Burkholderiales</taxon>
        <taxon>Burkholderiaceae</taxon>
        <taxon>Paraburkholderia</taxon>
    </lineage>
</organism>
<dbReference type="OrthoDB" id="8564780at2"/>
<reference evidence="6 7" key="1">
    <citation type="submission" date="2016-04" db="EMBL/GenBank/DDBJ databases">
        <title>Reclassification of Paraburkholderia panaciterrae (Farh et al. 2015) Dobritsa &amp; Samadpour 2016 as a later homotypic synonym of Paraburkholderia ginsengiterrae (Farh et al. 2015) Dobritsa &amp; Samadpour 2016.</title>
        <authorList>
            <person name="Dobritsa A.P."/>
            <person name="Kutumbaka K."/>
            <person name="Samadpour M."/>
        </authorList>
    </citation>
    <scope>NUCLEOTIDE SEQUENCE [LARGE SCALE GENOMIC DNA]</scope>
    <source>
        <strain evidence="4 7">DCY85</strain>
        <strain evidence="5 6">DCY85-1</strain>
    </source>
</reference>
<name>A0A1A9N3Z2_9BURK</name>
<feature type="region of interest" description="Disordered" evidence="2">
    <location>
        <begin position="148"/>
        <end position="168"/>
    </location>
</feature>
<accession>A0A1A9N3Z2</accession>
<dbReference type="Proteomes" id="UP000077961">
    <property type="component" value="Unassembled WGS sequence"/>
</dbReference>
<evidence type="ECO:0000256" key="2">
    <source>
        <dbReference type="SAM" id="MobiDB-lite"/>
    </source>
</evidence>
<dbReference type="PANTHER" id="PTHR46268:SF6">
    <property type="entry name" value="UNIVERSAL STRESS PROTEIN UP12"/>
    <property type="match status" value="1"/>
</dbReference>
<dbReference type="STRING" id="1462993.A6V36_32515"/>
<dbReference type="RefSeq" id="WP_064269345.1">
    <property type="nucleotide sequence ID" value="NZ_LXJZ01000182.1"/>
</dbReference>
<gene>
    <name evidence="5" type="ORF">A6V36_32515</name>
    <name evidence="4" type="ORF">A6V37_30495</name>
</gene>
<dbReference type="EMBL" id="LXJZ01000182">
    <property type="protein sequence ID" value="OAJ56970.1"/>
    <property type="molecule type" value="Genomic_DNA"/>
</dbReference>
<dbReference type="Pfam" id="PF00582">
    <property type="entry name" value="Usp"/>
    <property type="match status" value="1"/>
</dbReference>
<comment type="similarity">
    <text evidence="1">Belongs to the universal stress protein A family.</text>
</comment>
<sequence>MPTFNRILLCYDGTLEGRHALKDGACLAQELEAEVHVLAVLSNSAWVQGADIISAVPVEFINDSAKSVLEEGLQKLAARGIRATGHFAVGDPLDQISFFANDLKVDLVVVGHRRTSRLARWWSGKNDGLLLDRVSCSVLVTMGPETEAQPAVAGTSGVDETTPPVEHG</sequence>
<protein>
    <submittedName>
        <fullName evidence="4">Universal stress protein UspA</fullName>
    </submittedName>
</protein>
<dbReference type="SUPFAM" id="SSF52402">
    <property type="entry name" value="Adenine nucleotide alpha hydrolases-like"/>
    <property type="match status" value="1"/>
</dbReference>
<keyword evidence="6" id="KW-1185">Reference proteome</keyword>
<proteinExistence type="inferred from homology"/>
<evidence type="ECO:0000313" key="6">
    <source>
        <dbReference type="Proteomes" id="UP000077961"/>
    </source>
</evidence>
<dbReference type="AlphaFoldDB" id="A0A1A9N3Z2"/>
<comment type="caution">
    <text evidence="4">The sequence shown here is derived from an EMBL/GenBank/DDBJ whole genome shotgun (WGS) entry which is preliminary data.</text>
</comment>
<dbReference type="InterPro" id="IPR014729">
    <property type="entry name" value="Rossmann-like_a/b/a_fold"/>
</dbReference>
<dbReference type="InterPro" id="IPR006016">
    <property type="entry name" value="UspA"/>
</dbReference>
<evidence type="ECO:0000259" key="3">
    <source>
        <dbReference type="Pfam" id="PF00582"/>
    </source>
</evidence>
<dbReference type="Proteomes" id="UP000078116">
    <property type="component" value="Unassembled WGS sequence"/>
</dbReference>
<evidence type="ECO:0000256" key="1">
    <source>
        <dbReference type="ARBA" id="ARBA00008791"/>
    </source>
</evidence>
<dbReference type="Gene3D" id="3.40.50.620">
    <property type="entry name" value="HUPs"/>
    <property type="match status" value="1"/>
</dbReference>